<dbReference type="Gene3D" id="1.20.5.1300">
    <property type="match status" value="1"/>
</dbReference>
<dbReference type="HAMAP" id="MF_01024">
    <property type="entry name" value="HisD"/>
    <property type="match status" value="1"/>
</dbReference>
<reference evidence="16" key="1">
    <citation type="journal article" date="2019" name="Int. J. Syst. Evol. Microbiol.">
        <title>The Global Catalogue of Microorganisms (GCM) 10K type strain sequencing project: providing services to taxonomists for standard genome sequencing and annotation.</title>
        <authorList>
            <consortium name="The Broad Institute Genomics Platform"/>
            <consortium name="The Broad Institute Genome Sequencing Center for Infectious Disease"/>
            <person name="Wu L."/>
            <person name="Ma J."/>
        </authorList>
    </citation>
    <scope>NUCLEOTIDE SEQUENCE [LARGE SCALE GENOMIC DNA]</scope>
    <source>
        <strain evidence="16">CGMCC 1.15809</strain>
    </source>
</reference>
<evidence type="ECO:0000256" key="5">
    <source>
        <dbReference type="ARBA" id="ARBA00016531"/>
    </source>
</evidence>
<dbReference type="InterPro" id="IPR012131">
    <property type="entry name" value="Hstdl_DH"/>
</dbReference>
<comment type="similarity">
    <text evidence="3 12 13 14">Belongs to the histidinol dehydrogenase family.</text>
</comment>
<evidence type="ECO:0000256" key="12">
    <source>
        <dbReference type="HAMAP-Rule" id="MF_01024"/>
    </source>
</evidence>
<keyword evidence="7 12" id="KW-0862">Zinc</keyword>
<feature type="binding site" evidence="12">
    <location>
        <position position="262"/>
    </location>
    <ligand>
        <name>substrate</name>
    </ligand>
</feature>
<organism evidence="15 16">
    <name type="scientific">Streptomyces ramulosus</name>
    <dbReference type="NCBI Taxonomy" id="47762"/>
    <lineage>
        <taxon>Bacteria</taxon>
        <taxon>Bacillati</taxon>
        <taxon>Actinomycetota</taxon>
        <taxon>Actinomycetes</taxon>
        <taxon>Kitasatosporales</taxon>
        <taxon>Streptomycetaceae</taxon>
        <taxon>Streptomyces</taxon>
    </lineage>
</organism>
<feature type="binding site" evidence="12">
    <location>
        <position position="240"/>
    </location>
    <ligand>
        <name>substrate</name>
    </ligand>
</feature>
<evidence type="ECO:0000313" key="16">
    <source>
        <dbReference type="Proteomes" id="UP001596241"/>
    </source>
</evidence>
<dbReference type="PANTHER" id="PTHR21256">
    <property type="entry name" value="HISTIDINOL DEHYDROGENASE HDH"/>
    <property type="match status" value="1"/>
</dbReference>
<feature type="binding site" evidence="12">
    <location>
        <position position="265"/>
    </location>
    <ligand>
        <name>Zn(2+)</name>
        <dbReference type="ChEBI" id="CHEBI:29105"/>
    </ligand>
</feature>
<gene>
    <name evidence="12 15" type="primary">hisD</name>
    <name evidence="15" type="ORF">ACFP3M_28455</name>
</gene>
<dbReference type="EC" id="1.1.1.23" evidence="4 12"/>
<evidence type="ECO:0000256" key="9">
    <source>
        <dbReference type="ARBA" id="ARBA00023027"/>
    </source>
</evidence>
<dbReference type="CDD" id="cd06572">
    <property type="entry name" value="Histidinol_dh"/>
    <property type="match status" value="1"/>
</dbReference>
<dbReference type="InterPro" id="IPR022695">
    <property type="entry name" value="Histidinol_DH_monofunct"/>
</dbReference>
<dbReference type="RefSeq" id="WP_345083172.1">
    <property type="nucleotide sequence ID" value="NZ_BAAAWG010000007.1"/>
</dbReference>
<comment type="pathway">
    <text evidence="2 12">Amino-acid biosynthesis; L-histidine biosynthesis; L-histidine from 5-phospho-alpha-D-ribose 1-diphosphate: step 9/9.</text>
</comment>
<protein>
    <recommendedName>
        <fullName evidence="5 12">Histidinol dehydrogenase</fullName>
        <shortName evidence="12">HDH</shortName>
        <ecNumber evidence="4 12">1.1.1.23</ecNumber>
    </recommendedName>
</protein>
<evidence type="ECO:0000256" key="7">
    <source>
        <dbReference type="ARBA" id="ARBA00022833"/>
    </source>
</evidence>
<feature type="binding site" evidence="12">
    <location>
        <position position="365"/>
    </location>
    <ligand>
        <name>substrate</name>
    </ligand>
</feature>
<proteinExistence type="inferred from homology"/>
<keyword evidence="16" id="KW-1185">Reference proteome</keyword>
<evidence type="ECO:0000256" key="10">
    <source>
        <dbReference type="ARBA" id="ARBA00023102"/>
    </source>
</evidence>
<dbReference type="NCBIfam" id="TIGR00069">
    <property type="entry name" value="hisD"/>
    <property type="match status" value="1"/>
</dbReference>
<comment type="cofactor">
    <cofactor evidence="12">
        <name>Zn(2+)</name>
        <dbReference type="ChEBI" id="CHEBI:29105"/>
    </cofactor>
    <text evidence="12">Binds 1 zinc ion per subunit.</text>
</comment>
<feature type="binding site" evidence="12">
    <location>
        <position position="262"/>
    </location>
    <ligand>
        <name>Zn(2+)</name>
        <dbReference type="ChEBI" id="CHEBI:29105"/>
    </ligand>
</feature>
<feature type="binding site" evidence="12">
    <location>
        <position position="365"/>
    </location>
    <ligand>
        <name>Zn(2+)</name>
        <dbReference type="ChEBI" id="CHEBI:29105"/>
    </ligand>
</feature>
<evidence type="ECO:0000256" key="2">
    <source>
        <dbReference type="ARBA" id="ARBA00004940"/>
    </source>
</evidence>
<dbReference type="EMBL" id="JBHSPW010000016">
    <property type="protein sequence ID" value="MFC5896738.1"/>
    <property type="molecule type" value="Genomic_DNA"/>
</dbReference>
<evidence type="ECO:0000256" key="13">
    <source>
        <dbReference type="PIRNR" id="PIRNR000099"/>
    </source>
</evidence>
<evidence type="ECO:0000256" key="14">
    <source>
        <dbReference type="RuleBase" id="RU004175"/>
    </source>
</evidence>
<feature type="active site" description="Proton acceptor" evidence="12">
    <location>
        <position position="332"/>
    </location>
</feature>
<evidence type="ECO:0000256" key="4">
    <source>
        <dbReference type="ARBA" id="ARBA00012965"/>
    </source>
</evidence>
<dbReference type="GO" id="GO:0004399">
    <property type="term" value="F:histidinol dehydrogenase activity"/>
    <property type="evidence" value="ECO:0007669"/>
    <property type="project" value="UniProtKB-EC"/>
</dbReference>
<evidence type="ECO:0000256" key="8">
    <source>
        <dbReference type="ARBA" id="ARBA00023002"/>
    </source>
</evidence>
<keyword evidence="6 12" id="KW-0479">Metal-binding</keyword>
<dbReference type="PIRSF" id="PIRSF000099">
    <property type="entry name" value="Histidinol_dh"/>
    <property type="match status" value="1"/>
</dbReference>
<comment type="caution">
    <text evidence="15">The sequence shown here is derived from an EMBL/GenBank/DDBJ whole genome shotgun (WGS) entry which is preliminary data.</text>
</comment>
<dbReference type="PROSITE" id="PS00611">
    <property type="entry name" value="HISOL_DEHYDROGENASE"/>
    <property type="match status" value="1"/>
</dbReference>
<evidence type="ECO:0000256" key="1">
    <source>
        <dbReference type="ARBA" id="ARBA00003850"/>
    </source>
</evidence>
<evidence type="ECO:0000313" key="15">
    <source>
        <dbReference type="EMBL" id="MFC5896738.1"/>
    </source>
</evidence>
<feature type="binding site" evidence="12">
    <location>
        <position position="130"/>
    </location>
    <ligand>
        <name>NAD(+)</name>
        <dbReference type="ChEBI" id="CHEBI:57540"/>
    </ligand>
</feature>
<keyword evidence="10 12" id="KW-0368">Histidine biosynthesis</keyword>
<dbReference type="Pfam" id="PF00815">
    <property type="entry name" value="Histidinol_dh"/>
    <property type="match status" value="1"/>
</dbReference>
<dbReference type="PRINTS" id="PR00083">
    <property type="entry name" value="HOLDHDRGNASE"/>
</dbReference>
<keyword evidence="9 12" id="KW-0520">NAD</keyword>
<sequence>MISRIDLRGDALPEGGALRDLLPRAEFDVEAALEKVRPICEDVRHRGTAALIDYARRFDGVEIERVKVPAEALERALAELDPAVRAALEESIRRARLVHREQRRTDTTTKVVPGGTVTERWVPVERVGLYVPGGLAVYPSSVVMNVVPAQEAGVEGVAVTSPPQKEFGGLPHPTILAACALLGVDEVYAAGGAQAIAMFAYGTDECRPVNLVTGPGNIFVASAKRLLKGRIGIDAEAGPTEIAVLADATADARHVAADLISQAEHDTLAAAVLVTDSAELAEAVEAELKTQTAATKHVERITEALAGRQSAIVLVDGLDDGLTVVDAYGAEHLEIQTADASAVAARVRNAGAVFVGPYAPVSLGDYCAGSNHVLPTGGCACHSSGLSVQSFLRGIHVVDYSRDALAEVAHHVVTLAEAEDLPAHGAALKARFDWKVPQSK</sequence>
<dbReference type="Gene3D" id="3.40.50.1980">
    <property type="entry name" value="Nitrogenase molybdenum iron protein domain"/>
    <property type="match status" value="2"/>
</dbReference>
<feature type="binding site" evidence="12">
    <location>
        <position position="424"/>
    </location>
    <ligand>
        <name>substrate</name>
    </ligand>
</feature>
<feature type="binding site" evidence="12">
    <location>
        <position position="217"/>
    </location>
    <ligand>
        <name>NAD(+)</name>
        <dbReference type="ChEBI" id="CHEBI:57540"/>
    </ligand>
</feature>
<feature type="binding site" evidence="12">
    <location>
        <position position="265"/>
    </location>
    <ligand>
        <name>substrate</name>
    </ligand>
</feature>
<name>A0ABW1FVT2_9ACTN</name>
<keyword evidence="12" id="KW-0028">Amino-acid biosynthesis</keyword>
<keyword evidence="8 12" id="KW-0560">Oxidoreductase</keyword>
<feature type="active site" description="Proton acceptor" evidence="12">
    <location>
        <position position="331"/>
    </location>
</feature>
<evidence type="ECO:0000256" key="11">
    <source>
        <dbReference type="ARBA" id="ARBA00049489"/>
    </source>
</evidence>
<comment type="catalytic activity">
    <reaction evidence="11 12">
        <text>L-histidinol + 2 NAD(+) + H2O = L-histidine + 2 NADH + 3 H(+)</text>
        <dbReference type="Rhea" id="RHEA:20641"/>
        <dbReference type="ChEBI" id="CHEBI:15377"/>
        <dbReference type="ChEBI" id="CHEBI:15378"/>
        <dbReference type="ChEBI" id="CHEBI:57540"/>
        <dbReference type="ChEBI" id="CHEBI:57595"/>
        <dbReference type="ChEBI" id="CHEBI:57699"/>
        <dbReference type="ChEBI" id="CHEBI:57945"/>
        <dbReference type="EC" id="1.1.1.23"/>
    </reaction>
</comment>
<dbReference type="InterPro" id="IPR001692">
    <property type="entry name" value="Histidinol_DH_CS"/>
</dbReference>
<feature type="binding site" evidence="12">
    <location>
        <position position="332"/>
    </location>
    <ligand>
        <name>substrate</name>
    </ligand>
</feature>
<evidence type="ECO:0000256" key="3">
    <source>
        <dbReference type="ARBA" id="ARBA00010178"/>
    </source>
</evidence>
<dbReference type="Proteomes" id="UP001596241">
    <property type="component" value="Unassembled WGS sequence"/>
</dbReference>
<evidence type="ECO:0000256" key="6">
    <source>
        <dbReference type="ARBA" id="ARBA00022723"/>
    </source>
</evidence>
<feature type="binding site" evidence="12">
    <location>
        <position position="419"/>
    </location>
    <ligand>
        <name>substrate</name>
    </ligand>
</feature>
<feature type="binding site" evidence="12">
    <location>
        <position position="424"/>
    </location>
    <ligand>
        <name>Zn(2+)</name>
        <dbReference type="ChEBI" id="CHEBI:29105"/>
    </ligand>
</feature>
<dbReference type="InterPro" id="IPR016161">
    <property type="entry name" value="Ald_DH/histidinol_DH"/>
</dbReference>
<dbReference type="PANTHER" id="PTHR21256:SF2">
    <property type="entry name" value="HISTIDINE BIOSYNTHESIS TRIFUNCTIONAL PROTEIN"/>
    <property type="match status" value="1"/>
</dbReference>
<feature type="binding site" evidence="12">
    <location>
        <position position="194"/>
    </location>
    <ligand>
        <name>NAD(+)</name>
        <dbReference type="ChEBI" id="CHEBI:57540"/>
    </ligand>
</feature>
<dbReference type="SUPFAM" id="SSF53720">
    <property type="entry name" value="ALDH-like"/>
    <property type="match status" value="1"/>
</dbReference>
<accession>A0ABW1FVT2</accession>
<comment type="function">
    <text evidence="1 12">Catalyzes the sequential NAD-dependent oxidations of L-histidinol to L-histidinaldehyde and then to L-histidine.</text>
</comment>